<name>A0A2P2JVV2_RHIMU</name>
<dbReference type="AlphaFoldDB" id="A0A2P2JVV2"/>
<feature type="coiled-coil region" evidence="1">
    <location>
        <begin position="5"/>
        <end position="39"/>
    </location>
</feature>
<keyword evidence="1" id="KW-0175">Coiled coil</keyword>
<sequence>MFAALEANKAKVTNLKSDYNELKEKADELQLQVDSSLVTVKDIDNEIAQLQNWRSELTSNIESSRAAKVEVNLAQKAVASEIPTVVQKIQQANSKVPEWVLKKTNAQKREAEVLAKFAPLQGFSL</sequence>
<dbReference type="PANTHER" id="PTHR33345:SF4">
    <property type="entry name" value="MBD DOMAIN-CONTAINING PROTEIN"/>
    <property type="match status" value="1"/>
</dbReference>
<dbReference type="PANTHER" id="PTHR33345">
    <property type="entry name" value="ADAPTER PROTEIN, PUTATIVE-RELATED"/>
    <property type="match status" value="1"/>
</dbReference>
<protein>
    <submittedName>
        <fullName evidence="2">Uncharacterized protein LOC105123563 isoform X2</fullName>
    </submittedName>
</protein>
<evidence type="ECO:0000256" key="1">
    <source>
        <dbReference type="SAM" id="Coils"/>
    </source>
</evidence>
<evidence type="ECO:0000313" key="2">
    <source>
        <dbReference type="EMBL" id="MBW97572.1"/>
    </source>
</evidence>
<reference evidence="2" key="1">
    <citation type="submission" date="2018-02" db="EMBL/GenBank/DDBJ databases">
        <title>Rhizophora mucronata_Transcriptome.</title>
        <authorList>
            <person name="Meera S.P."/>
            <person name="Sreeshan A."/>
            <person name="Augustine A."/>
        </authorList>
    </citation>
    <scope>NUCLEOTIDE SEQUENCE</scope>
    <source>
        <tissue evidence="2">Leaf</tissue>
    </source>
</reference>
<dbReference type="EMBL" id="GGEC01017089">
    <property type="protein sequence ID" value="MBW97572.1"/>
    <property type="molecule type" value="Transcribed_RNA"/>
</dbReference>
<organism evidence="2">
    <name type="scientific">Rhizophora mucronata</name>
    <name type="common">Asiatic mangrove</name>
    <dbReference type="NCBI Taxonomy" id="61149"/>
    <lineage>
        <taxon>Eukaryota</taxon>
        <taxon>Viridiplantae</taxon>
        <taxon>Streptophyta</taxon>
        <taxon>Embryophyta</taxon>
        <taxon>Tracheophyta</taxon>
        <taxon>Spermatophyta</taxon>
        <taxon>Magnoliopsida</taxon>
        <taxon>eudicotyledons</taxon>
        <taxon>Gunneridae</taxon>
        <taxon>Pentapetalae</taxon>
        <taxon>rosids</taxon>
        <taxon>fabids</taxon>
        <taxon>Malpighiales</taxon>
        <taxon>Rhizophoraceae</taxon>
        <taxon>Rhizophora</taxon>
    </lineage>
</organism>
<proteinExistence type="predicted"/>
<accession>A0A2P2JVV2</accession>